<dbReference type="EMBL" id="CP086360">
    <property type="protein sequence ID" value="UNI21349.1"/>
    <property type="molecule type" value="Genomic_DNA"/>
</dbReference>
<protein>
    <recommendedName>
        <fullName evidence="5">Phytocyanin domain-containing protein</fullName>
    </recommendedName>
</protein>
<dbReference type="AlphaFoldDB" id="A0A9Q8VDY7"/>
<dbReference type="InterPro" id="IPR052953">
    <property type="entry name" value="Ser-rich/MCO-related"/>
</dbReference>
<dbReference type="SUPFAM" id="SSF49503">
    <property type="entry name" value="Cupredoxins"/>
    <property type="match status" value="1"/>
</dbReference>
<feature type="compositionally biased region" description="Low complexity" evidence="1">
    <location>
        <begin position="163"/>
        <end position="216"/>
    </location>
</feature>
<dbReference type="Gene3D" id="2.60.40.420">
    <property type="entry name" value="Cupredoxins - blue copper proteins"/>
    <property type="match status" value="1"/>
</dbReference>
<gene>
    <name evidence="3" type="ORF">JDV02_007345</name>
</gene>
<dbReference type="PANTHER" id="PTHR34883:SF17">
    <property type="entry name" value="CUPREDOXIN"/>
    <property type="match status" value="1"/>
</dbReference>
<feature type="compositionally biased region" description="Low complexity" evidence="1">
    <location>
        <begin position="144"/>
        <end position="155"/>
    </location>
</feature>
<dbReference type="OrthoDB" id="2331100at2759"/>
<dbReference type="GeneID" id="72069293"/>
<evidence type="ECO:0008006" key="5">
    <source>
        <dbReference type="Google" id="ProtNLM"/>
    </source>
</evidence>
<evidence type="ECO:0000256" key="1">
    <source>
        <dbReference type="SAM" id="MobiDB-lite"/>
    </source>
</evidence>
<feature type="chain" id="PRO_5040497189" description="Phytocyanin domain-containing protein" evidence="2">
    <location>
        <begin position="32"/>
        <end position="245"/>
    </location>
</feature>
<evidence type="ECO:0000313" key="4">
    <source>
        <dbReference type="Proteomes" id="UP000829364"/>
    </source>
</evidence>
<keyword evidence="2" id="KW-0732">Signal</keyword>
<evidence type="ECO:0000313" key="3">
    <source>
        <dbReference type="EMBL" id="UNI21349.1"/>
    </source>
</evidence>
<proteinExistence type="predicted"/>
<keyword evidence="4" id="KW-1185">Reference proteome</keyword>
<dbReference type="KEGG" id="ptkz:JDV02_007345"/>
<feature type="signal peptide" evidence="2">
    <location>
        <begin position="1"/>
        <end position="31"/>
    </location>
</feature>
<organism evidence="3 4">
    <name type="scientific">Purpureocillium takamizusanense</name>
    <dbReference type="NCBI Taxonomy" id="2060973"/>
    <lineage>
        <taxon>Eukaryota</taxon>
        <taxon>Fungi</taxon>
        <taxon>Dikarya</taxon>
        <taxon>Ascomycota</taxon>
        <taxon>Pezizomycotina</taxon>
        <taxon>Sordariomycetes</taxon>
        <taxon>Hypocreomycetidae</taxon>
        <taxon>Hypocreales</taxon>
        <taxon>Ophiocordycipitaceae</taxon>
        <taxon>Purpureocillium</taxon>
    </lineage>
</organism>
<dbReference type="CDD" id="cd00920">
    <property type="entry name" value="Cupredoxin"/>
    <property type="match status" value="1"/>
</dbReference>
<feature type="region of interest" description="Disordered" evidence="1">
    <location>
        <begin position="144"/>
        <end position="222"/>
    </location>
</feature>
<dbReference type="InterPro" id="IPR008972">
    <property type="entry name" value="Cupredoxin"/>
</dbReference>
<dbReference type="PANTHER" id="PTHR34883">
    <property type="entry name" value="SERINE-RICH PROTEIN, PUTATIVE-RELATED-RELATED"/>
    <property type="match status" value="1"/>
</dbReference>
<name>A0A9Q8VDY7_9HYPO</name>
<dbReference type="RefSeq" id="XP_047844830.1">
    <property type="nucleotide sequence ID" value="XM_047988832.1"/>
</dbReference>
<dbReference type="Proteomes" id="UP000829364">
    <property type="component" value="Chromosome 7"/>
</dbReference>
<sequence>MYPLGITKAPGLTSFLLLLLLFSASFSSTAAKVIVINVGQGGRFAFSPDNIKAAPGDHVEFHFFGEHTAVSAAFSKPCSPASTSGGGGFFSGDMKNKGIFTITVNNTDPTFFYCAIDGHCQAGMVGVINEGPVDKLPAFKSAAAKTDSSSAPTAAGPYGGTNGPAPNSGGSSSSSSSASSASTSAAAGQTTTKATTSGTGSGTSAASPTTTSSSGSQHGGAGQQLTGAVAGVGGLALVVAALVAA</sequence>
<reference evidence="3" key="1">
    <citation type="submission" date="2021-11" db="EMBL/GenBank/DDBJ databases">
        <title>Purpureocillium_takamizusanense_genome.</title>
        <authorList>
            <person name="Nguyen N.-H."/>
        </authorList>
    </citation>
    <scope>NUCLEOTIDE SEQUENCE</scope>
    <source>
        <strain evidence="3">PT3</strain>
    </source>
</reference>
<evidence type="ECO:0000256" key="2">
    <source>
        <dbReference type="SAM" id="SignalP"/>
    </source>
</evidence>
<accession>A0A9Q8VDY7</accession>